<dbReference type="EMBL" id="PDEQ01000001">
    <property type="protein sequence ID" value="PEN14837.1"/>
    <property type="molecule type" value="Genomic_DNA"/>
</dbReference>
<evidence type="ECO:0008006" key="12">
    <source>
        <dbReference type="Google" id="ProtNLM"/>
    </source>
</evidence>
<dbReference type="RefSeq" id="WP_098073734.1">
    <property type="nucleotide sequence ID" value="NZ_PDEQ01000001.1"/>
</dbReference>
<name>A0A2A8D203_9BACT</name>
<dbReference type="Proteomes" id="UP000220102">
    <property type="component" value="Unassembled WGS sequence"/>
</dbReference>
<keyword evidence="11" id="KW-1185">Reference proteome</keyword>
<feature type="compositionally biased region" description="Low complexity" evidence="8">
    <location>
        <begin position="88"/>
        <end position="99"/>
    </location>
</feature>
<reference evidence="10 11" key="1">
    <citation type="submission" date="2017-10" db="EMBL/GenBank/DDBJ databases">
        <title>Draft genome of Longibacter Salinarum.</title>
        <authorList>
            <person name="Goh K.M."/>
            <person name="Shamsir M.S."/>
            <person name="Lim S.W."/>
        </authorList>
    </citation>
    <scope>NUCLEOTIDE SEQUENCE [LARGE SCALE GENOMIC DNA]</scope>
    <source>
        <strain evidence="10 11">KCTC 52045</strain>
    </source>
</reference>
<protein>
    <recommendedName>
        <fullName evidence="12">Cation:proton antiporter</fullName>
    </recommendedName>
</protein>
<comment type="caution">
    <text evidence="10">The sequence shown here is derived from an EMBL/GenBank/DDBJ whole genome shotgun (WGS) entry which is preliminary data.</text>
</comment>
<evidence type="ECO:0000256" key="7">
    <source>
        <dbReference type="ARBA" id="ARBA00023136"/>
    </source>
</evidence>
<keyword evidence="4" id="KW-1003">Cell membrane</keyword>
<keyword evidence="5 9" id="KW-0812">Transmembrane</keyword>
<gene>
    <name evidence="10" type="ORF">CRI94_00635</name>
</gene>
<comment type="subcellular location">
    <subcellularLocation>
        <location evidence="1">Cell membrane</location>
        <topology evidence="1">Multi-pass membrane protein</topology>
    </subcellularLocation>
</comment>
<evidence type="ECO:0000256" key="6">
    <source>
        <dbReference type="ARBA" id="ARBA00022989"/>
    </source>
</evidence>
<keyword evidence="7 9" id="KW-0472">Membrane</keyword>
<accession>A0A2A8D203</accession>
<dbReference type="GO" id="GO:0015385">
    <property type="term" value="F:sodium:proton antiporter activity"/>
    <property type="evidence" value="ECO:0007669"/>
    <property type="project" value="TreeGrafter"/>
</dbReference>
<evidence type="ECO:0000313" key="10">
    <source>
        <dbReference type="EMBL" id="PEN14837.1"/>
    </source>
</evidence>
<keyword evidence="6 9" id="KW-1133">Transmembrane helix</keyword>
<dbReference type="Pfam" id="PF04066">
    <property type="entry name" value="MrpF_PhaF"/>
    <property type="match status" value="1"/>
</dbReference>
<dbReference type="AlphaFoldDB" id="A0A2A8D203"/>
<feature type="compositionally biased region" description="Basic and acidic residues" evidence="8">
    <location>
        <begin position="102"/>
        <end position="117"/>
    </location>
</feature>
<evidence type="ECO:0000256" key="2">
    <source>
        <dbReference type="ARBA" id="ARBA00009212"/>
    </source>
</evidence>
<sequence>MITVAYLLIGCALLLVTGRLLYGPSLSDRIVALDMLSFIAVGLIAIYTVATKSAVMLDAAMVLALIAFLGTVAFARFVERIRPQKENATPATSTSLAPTRGARNDADHTRPRESTAR</sequence>
<feature type="region of interest" description="Disordered" evidence="8">
    <location>
        <begin position="86"/>
        <end position="117"/>
    </location>
</feature>
<dbReference type="OrthoDB" id="9799958at2"/>
<dbReference type="PANTHER" id="PTHR34702:SF1">
    <property type="entry name" value="NA(+)_H(+) ANTIPORTER SUBUNIT F"/>
    <property type="match status" value="1"/>
</dbReference>
<dbReference type="InterPro" id="IPR007208">
    <property type="entry name" value="MrpF/PhaF-like"/>
</dbReference>
<dbReference type="SMR" id="A0A2A8D203"/>
<dbReference type="PANTHER" id="PTHR34702">
    <property type="entry name" value="NA(+)/H(+) ANTIPORTER SUBUNIT F1"/>
    <property type="match status" value="1"/>
</dbReference>
<evidence type="ECO:0000256" key="9">
    <source>
        <dbReference type="SAM" id="Phobius"/>
    </source>
</evidence>
<proteinExistence type="inferred from homology"/>
<feature type="transmembrane region" description="Helical" evidence="9">
    <location>
        <begin position="6"/>
        <end position="23"/>
    </location>
</feature>
<evidence type="ECO:0000256" key="8">
    <source>
        <dbReference type="SAM" id="MobiDB-lite"/>
    </source>
</evidence>
<feature type="transmembrane region" description="Helical" evidence="9">
    <location>
        <begin position="30"/>
        <end position="50"/>
    </location>
</feature>
<dbReference type="GO" id="GO:0005886">
    <property type="term" value="C:plasma membrane"/>
    <property type="evidence" value="ECO:0007669"/>
    <property type="project" value="UniProtKB-SubCell"/>
</dbReference>
<evidence type="ECO:0000313" key="11">
    <source>
        <dbReference type="Proteomes" id="UP000220102"/>
    </source>
</evidence>
<comment type="similarity">
    <text evidence="2">Belongs to the CPA3 antiporters (TC 2.A.63) subunit F family.</text>
</comment>
<evidence type="ECO:0000256" key="5">
    <source>
        <dbReference type="ARBA" id="ARBA00022692"/>
    </source>
</evidence>
<organism evidence="10 11">
    <name type="scientific">Longibacter salinarum</name>
    <dbReference type="NCBI Taxonomy" id="1850348"/>
    <lineage>
        <taxon>Bacteria</taxon>
        <taxon>Pseudomonadati</taxon>
        <taxon>Rhodothermota</taxon>
        <taxon>Rhodothermia</taxon>
        <taxon>Rhodothermales</taxon>
        <taxon>Salisaetaceae</taxon>
        <taxon>Longibacter</taxon>
    </lineage>
</organism>
<feature type="transmembrane region" description="Helical" evidence="9">
    <location>
        <begin position="56"/>
        <end position="78"/>
    </location>
</feature>
<evidence type="ECO:0000256" key="3">
    <source>
        <dbReference type="ARBA" id="ARBA00022448"/>
    </source>
</evidence>
<evidence type="ECO:0000256" key="1">
    <source>
        <dbReference type="ARBA" id="ARBA00004651"/>
    </source>
</evidence>
<keyword evidence="3" id="KW-0813">Transport</keyword>
<evidence type="ECO:0000256" key="4">
    <source>
        <dbReference type="ARBA" id="ARBA00022475"/>
    </source>
</evidence>